<sequence>MDSGHGEIAVSNTTVFELEPQNVTAVQFFE</sequence>
<dbReference type="AlphaFoldDB" id="A0A8S4C3H3"/>
<dbReference type="EMBL" id="CAJVAF010000020">
    <property type="protein sequence ID" value="CAG7589014.1"/>
    <property type="molecule type" value="Genomic_DNA"/>
</dbReference>
<accession>A0A8S4C3H3</accession>
<comment type="caution">
    <text evidence="1">The sequence shown here is derived from an EMBL/GenBank/DDBJ whole genome shotgun (WGS) entry which is preliminary data.</text>
</comment>
<name>A0A8S4C3H3_9ACAR</name>
<gene>
    <name evidence="1" type="ORF">MHYMCMPASI_00078</name>
</gene>
<reference evidence="1" key="1">
    <citation type="submission" date="2021-06" db="EMBL/GenBank/DDBJ databases">
        <authorList>
            <person name="Nardi T."/>
            <person name="Nardi T."/>
        </authorList>
    </citation>
    <scope>NUCLEOTIDE SEQUENCE</scope>
</reference>
<keyword evidence="2" id="KW-1185">Reference proteome</keyword>
<evidence type="ECO:0000313" key="1">
    <source>
        <dbReference type="EMBL" id="CAG7589014.1"/>
    </source>
</evidence>
<organism evidence="1 2">
    <name type="scientific">Hyalomma marginatum</name>
    <dbReference type="NCBI Taxonomy" id="34627"/>
    <lineage>
        <taxon>Eukaryota</taxon>
        <taxon>Metazoa</taxon>
        <taxon>Ecdysozoa</taxon>
        <taxon>Arthropoda</taxon>
        <taxon>Chelicerata</taxon>
        <taxon>Arachnida</taxon>
        <taxon>Acari</taxon>
        <taxon>Parasitiformes</taxon>
        <taxon>Ixodida</taxon>
        <taxon>Ixodoidea</taxon>
        <taxon>Ixodidae</taxon>
        <taxon>Hyalomminae</taxon>
        <taxon>Hyalomma</taxon>
    </lineage>
</organism>
<evidence type="ECO:0000313" key="2">
    <source>
        <dbReference type="Proteomes" id="UP000837675"/>
    </source>
</evidence>
<protein>
    <submittedName>
        <fullName evidence="1">Uncharacterized protein</fullName>
    </submittedName>
</protein>
<dbReference type="Proteomes" id="UP000837675">
    <property type="component" value="Unassembled WGS sequence"/>
</dbReference>
<proteinExistence type="predicted"/>